<comment type="caution">
    <text evidence="4">The sequence shown here is derived from an EMBL/GenBank/DDBJ whole genome shotgun (WGS) entry which is preliminary data.</text>
</comment>
<sequence>ANLPDGRGDALLRALRGSGLSTPAIAHTAAREADEHERLLAAGFREVLVKPLSTSEIVAAARMALGHEATVARPSATHGALPVWDDAAALEALLGDRSHLVALRGLFRPELIAMQGSLRAAMDAGDAAALRSQLHRLRASCGFVGATRLADAAAMLAACTPETGWPAFESALRTTLDQFPGD</sequence>
<dbReference type="InterPro" id="IPR008207">
    <property type="entry name" value="Sig_transdc_His_kin_Hpt_dom"/>
</dbReference>
<keyword evidence="1" id="KW-0902">Two-component regulatory system</keyword>
<dbReference type="InterPro" id="IPR001789">
    <property type="entry name" value="Sig_transdc_resp-reg_receiver"/>
</dbReference>
<organism evidence="4 5">
    <name type="scientific">Cognatilysobacter lacus</name>
    <dbReference type="NCBI Taxonomy" id="1643323"/>
    <lineage>
        <taxon>Bacteria</taxon>
        <taxon>Pseudomonadati</taxon>
        <taxon>Pseudomonadota</taxon>
        <taxon>Gammaproteobacteria</taxon>
        <taxon>Lysobacterales</taxon>
        <taxon>Lysobacteraceae</taxon>
        <taxon>Cognatilysobacter</taxon>
    </lineage>
</organism>
<comment type="caution">
    <text evidence="2">Lacks conserved residue(s) required for the propagation of feature annotation.</text>
</comment>
<dbReference type="Gene3D" id="3.40.50.2300">
    <property type="match status" value="1"/>
</dbReference>
<evidence type="ECO:0000313" key="4">
    <source>
        <dbReference type="EMBL" id="TZF86934.1"/>
    </source>
</evidence>
<dbReference type="Gene3D" id="1.20.120.160">
    <property type="entry name" value="HPT domain"/>
    <property type="match status" value="1"/>
</dbReference>
<gene>
    <name evidence="4" type="ORF">FW784_11780</name>
</gene>
<keyword evidence="5" id="KW-1185">Reference proteome</keyword>
<dbReference type="GO" id="GO:0000160">
    <property type="term" value="P:phosphorelay signal transduction system"/>
    <property type="evidence" value="ECO:0007669"/>
    <property type="project" value="UniProtKB-KW"/>
</dbReference>
<dbReference type="Pfam" id="PF01627">
    <property type="entry name" value="Hpt"/>
    <property type="match status" value="1"/>
</dbReference>
<reference evidence="4 5" key="1">
    <citation type="submission" date="2019-08" db="EMBL/GenBank/DDBJ databases">
        <title>Draft genome sequence of Lysobacter sp. UKS-15.</title>
        <authorList>
            <person name="Im W.-T."/>
        </authorList>
    </citation>
    <scope>NUCLEOTIDE SEQUENCE [LARGE SCALE GENOMIC DNA]</scope>
    <source>
        <strain evidence="4 5">UKS-15</strain>
    </source>
</reference>
<evidence type="ECO:0000259" key="3">
    <source>
        <dbReference type="PROSITE" id="PS50110"/>
    </source>
</evidence>
<dbReference type="AlphaFoldDB" id="A0A5D8Z2K0"/>
<protein>
    <submittedName>
        <fullName evidence="4">Response regulator</fullName>
    </submittedName>
</protein>
<feature type="non-terminal residue" evidence="4">
    <location>
        <position position="1"/>
    </location>
</feature>
<accession>A0A5D8Z2K0</accession>
<dbReference type="SUPFAM" id="SSF47226">
    <property type="entry name" value="Histidine-containing phosphotransfer domain, HPT domain"/>
    <property type="match status" value="1"/>
</dbReference>
<dbReference type="GO" id="GO:0004672">
    <property type="term" value="F:protein kinase activity"/>
    <property type="evidence" value="ECO:0007669"/>
    <property type="project" value="UniProtKB-ARBA"/>
</dbReference>
<evidence type="ECO:0000256" key="1">
    <source>
        <dbReference type="ARBA" id="ARBA00023012"/>
    </source>
</evidence>
<dbReference type="SUPFAM" id="SSF52172">
    <property type="entry name" value="CheY-like"/>
    <property type="match status" value="1"/>
</dbReference>
<name>A0A5D8Z2K0_9GAMM</name>
<proteinExistence type="predicted"/>
<feature type="domain" description="Response regulatory" evidence="3">
    <location>
        <begin position="1"/>
        <end position="65"/>
    </location>
</feature>
<dbReference type="RefSeq" id="WP_149353535.1">
    <property type="nucleotide sequence ID" value="NZ_VTRV01000155.1"/>
</dbReference>
<evidence type="ECO:0000256" key="2">
    <source>
        <dbReference type="PROSITE-ProRule" id="PRU00169"/>
    </source>
</evidence>
<dbReference type="OrthoDB" id="5966285at2"/>
<evidence type="ECO:0000313" key="5">
    <source>
        <dbReference type="Proteomes" id="UP000323164"/>
    </source>
</evidence>
<dbReference type="PROSITE" id="PS50110">
    <property type="entry name" value="RESPONSE_REGULATORY"/>
    <property type="match status" value="1"/>
</dbReference>
<dbReference type="InterPro" id="IPR036641">
    <property type="entry name" value="HPT_dom_sf"/>
</dbReference>
<dbReference type="EMBL" id="VTRV01000155">
    <property type="protein sequence ID" value="TZF86934.1"/>
    <property type="molecule type" value="Genomic_DNA"/>
</dbReference>
<dbReference type="InterPro" id="IPR011006">
    <property type="entry name" value="CheY-like_superfamily"/>
</dbReference>
<dbReference type="Proteomes" id="UP000323164">
    <property type="component" value="Unassembled WGS sequence"/>
</dbReference>